<keyword evidence="1" id="KW-0472">Membrane</keyword>
<feature type="transmembrane region" description="Helical" evidence="1">
    <location>
        <begin position="15"/>
        <end position="46"/>
    </location>
</feature>
<evidence type="ECO:0000259" key="2">
    <source>
        <dbReference type="Pfam" id="PF01882"/>
    </source>
</evidence>
<protein>
    <submittedName>
        <fullName evidence="3">Uncharacterized conserved protein, DUF58 family, contains vWF domain</fullName>
    </submittedName>
</protein>
<gene>
    <name evidence="3" type="ORF">SAMN04488123_11223</name>
</gene>
<name>A0A1G8QHA6_9BACI</name>
<dbReference type="RefSeq" id="WP_090399146.1">
    <property type="nucleotide sequence ID" value="NZ_FNEN01000012.1"/>
</dbReference>
<keyword evidence="1" id="KW-0812">Transmembrane</keyword>
<keyword evidence="1" id="KW-1133">Transmembrane helix</keyword>
<dbReference type="EMBL" id="FNEN01000012">
    <property type="protein sequence ID" value="SDJ03785.1"/>
    <property type="molecule type" value="Genomic_DNA"/>
</dbReference>
<organism evidence="3 4">
    <name type="scientific">Natribacillus halophilus</name>
    <dbReference type="NCBI Taxonomy" id="549003"/>
    <lineage>
        <taxon>Bacteria</taxon>
        <taxon>Bacillati</taxon>
        <taxon>Bacillota</taxon>
        <taxon>Bacilli</taxon>
        <taxon>Bacillales</taxon>
        <taxon>Bacillaceae</taxon>
        <taxon>Natribacillus</taxon>
    </lineage>
</organism>
<dbReference type="OrthoDB" id="9789943at2"/>
<dbReference type="PANTHER" id="PTHR34351">
    <property type="entry name" value="SLR1927 PROTEIN-RELATED"/>
    <property type="match status" value="1"/>
</dbReference>
<evidence type="ECO:0000256" key="1">
    <source>
        <dbReference type="SAM" id="Phobius"/>
    </source>
</evidence>
<reference evidence="3 4" key="1">
    <citation type="submission" date="2016-10" db="EMBL/GenBank/DDBJ databases">
        <authorList>
            <person name="de Groot N.N."/>
        </authorList>
    </citation>
    <scope>NUCLEOTIDE SEQUENCE [LARGE SCALE GENOMIC DNA]</scope>
    <source>
        <strain evidence="3 4">DSM 21771</strain>
    </source>
</reference>
<accession>A0A1G8QHA6</accession>
<sequence length="404" mass="45211">MNRHVETGNATEAGLILFALITFVAFLSGSYAWFALAAFGFIWMLLSQRMLRSLGRNLELFEKKQRHRYFIGHDGYFTLTLKNDGPPIFQCVLTVDFDGYVQSPSVAAEDTTTGLQRVATKCSIGRQQSRTVTIPFTAHARGIARVRAVSLKIPNWTGLGNVHVELDTKGNQEAVVLPGQRFVAEQHRPLTPYEGAFARPYALYRDRLMPTGVRNYEYGDDFKDIHWKASAKMQQLQTKQYETVSDQSMLVSVNLSDGYGITGDLDALIEHCAYLAFVGIQNDLEIGLAINRQINGGVPYLFTPPSGGEGHLAEMLEQLASITKHNTLTIPYAKMIADLMYRRQQPAHWIHVGRRLPADDHQLRTLEKKGQTLSTLERSSNGEAAYLAPYTVLKHREEGAYGNA</sequence>
<dbReference type="Pfam" id="PF01882">
    <property type="entry name" value="DUF58"/>
    <property type="match status" value="1"/>
</dbReference>
<feature type="domain" description="DUF58" evidence="2">
    <location>
        <begin position="213"/>
        <end position="322"/>
    </location>
</feature>
<dbReference type="PANTHER" id="PTHR34351:SF2">
    <property type="entry name" value="DUF58 DOMAIN-CONTAINING PROTEIN"/>
    <property type="match status" value="1"/>
</dbReference>
<dbReference type="Proteomes" id="UP000198853">
    <property type="component" value="Unassembled WGS sequence"/>
</dbReference>
<evidence type="ECO:0000313" key="4">
    <source>
        <dbReference type="Proteomes" id="UP000198853"/>
    </source>
</evidence>
<dbReference type="InterPro" id="IPR002881">
    <property type="entry name" value="DUF58"/>
</dbReference>
<proteinExistence type="predicted"/>
<keyword evidence="4" id="KW-1185">Reference proteome</keyword>
<dbReference type="AlphaFoldDB" id="A0A1G8QHA6"/>
<evidence type="ECO:0000313" key="3">
    <source>
        <dbReference type="EMBL" id="SDJ03785.1"/>
    </source>
</evidence>